<accession>A0A516GY85</accession>
<reference evidence="2 3" key="1">
    <citation type="submission" date="2019-07" db="EMBL/GenBank/DDBJ databases">
        <title>Genome sequencing for Ferrovibrio sp. K5.</title>
        <authorList>
            <person name="Park S.-J."/>
        </authorList>
    </citation>
    <scope>NUCLEOTIDE SEQUENCE [LARGE SCALE GENOMIC DNA]</scope>
    <source>
        <strain evidence="2 3">K5</strain>
    </source>
</reference>
<dbReference type="Proteomes" id="UP000317496">
    <property type="component" value="Chromosome"/>
</dbReference>
<name>A0A516GY85_9PROT</name>
<feature type="signal peptide" evidence="1">
    <location>
        <begin position="1"/>
        <end position="21"/>
    </location>
</feature>
<keyword evidence="3" id="KW-1185">Reference proteome</keyword>
<sequence length="256" mass="28247">MRIARLLALCFVAALAQPAVAADLRLGYIDQDLRPFLIGDGPEIPARPGVTIELAQRAAAKVGARLQLTRMPLPRLIEEVRAGRQDGVLSLRYSADRTADLVFPLRAGRPDPDRHVARLSYSFYKRRDNSVAWDGTRLTGLQGPVAVGGSPLISKRVKSLGAQIVRSDTGTQMFGMLAMYRVDAVVTLDAMADRLLPVQGYSQIEKLSPPLVVEEFYVPVSKAFYAANRELAERFWQALGDLRDATYAELTPSYLF</sequence>
<evidence type="ECO:0000256" key="1">
    <source>
        <dbReference type="SAM" id="SignalP"/>
    </source>
</evidence>
<dbReference type="OrthoDB" id="6193186at2"/>
<dbReference type="KEGG" id="fer:FNB15_03845"/>
<dbReference type="Gene3D" id="3.40.190.10">
    <property type="entry name" value="Periplasmic binding protein-like II"/>
    <property type="match status" value="2"/>
</dbReference>
<evidence type="ECO:0000313" key="3">
    <source>
        <dbReference type="Proteomes" id="UP000317496"/>
    </source>
</evidence>
<protein>
    <submittedName>
        <fullName evidence="2">Amino acid ABC transporter substrate-binding protein</fullName>
    </submittedName>
</protein>
<organism evidence="2 3">
    <name type="scientific">Ferrovibrio terrae</name>
    <dbReference type="NCBI Taxonomy" id="2594003"/>
    <lineage>
        <taxon>Bacteria</taxon>
        <taxon>Pseudomonadati</taxon>
        <taxon>Pseudomonadota</taxon>
        <taxon>Alphaproteobacteria</taxon>
        <taxon>Rhodospirillales</taxon>
        <taxon>Rhodospirillaceae</taxon>
        <taxon>Ferrovibrio</taxon>
    </lineage>
</organism>
<keyword evidence="1" id="KW-0732">Signal</keyword>
<dbReference type="SUPFAM" id="SSF53850">
    <property type="entry name" value="Periplasmic binding protein-like II"/>
    <property type="match status" value="1"/>
</dbReference>
<feature type="chain" id="PRO_5021820059" evidence="1">
    <location>
        <begin position="22"/>
        <end position="256"/>
    </location>
</feature>
<gene>
    <name evidence="2" type="ORF">FNB15_03845</name>
</gene>
<dbReference type="AlphaFoldDB" id="A0A516GY85"/>
<dbReference type="RefSeq" id="WP_144067438.1">
    <property type="nucleotide sequence ID" value="NZ_CP041636.1"/>
</dbReference>
<evidence type="ECO:0000313" key="2">
    <source>
        <dbReference type="EMBL" id="QDO96457.1"/>
    </source>
</evidence>
<proteinExistence type="predicted"/>
<dbReference type="EMBL" id="CP041636">
    <property type="protein sequence ID" value="QDO96457.1"/>
    <property type="molecule type" value="Genomic_DNA"/>
</dbReference>